<organism evidence="9 10">
    <name type="scientific">Lachnotalea glycerini</name>
    <dbReference type="NCBI Taxonomy" id="1763509"/>
    <lineage>
        <taxon>Bacteria</taxon>
        <taxon>Bacillati</taxon>
        <taxon>Bacillota</taxon>
        <taxon>Clostridia</taxon>
        <taxon>Lachnospirales</taxon>
        <taxon>Lachnospiraceae</taxon>
        <taxon>Lachnotalea</taxon>
    </lineage>
</organism>
<dbReference type="RefSeq" id="WP_110291927.1">
    <property type="nucleotide sequence ID" value="NZ_QICS01000017.1"/>
</dbReference>
<dbReference type="GO" id="GO:0015074">
    <property type="term" value="P:DNA integration"/>
    <property type="evidence" value="ECO:0007669"/>
    <property type="project" value="UniProtKB-KW"/>
</dbReference>
<feature type="domain" description="Resolvase/invertase-type recombinase catalytic" evidence="7">
    <location>
        <begin position="3"/>
        <end position="152"/>
    </location>
</feature>
<dbReference type="InterPro" id="IPR006118">
    <property type="entry name" value="Recombinase_CS"/>
</dbReference>
<gene>
    <name evidence="9" type="ORF">C8E03_11749</name>
</gene>
<evidence type="ECO:0000256" key="5">
    <source>
        <dbReference type="PROSITE-ProRule" id="PRU10137"/>
    </source>
</evidence>
<keyword evidence="6" id="KW-0175">Coiled coil</keyword>
<reference evidence="9 10" key="1">
    <citation type="submission" date="2018-05" db="EMBL/GenBank/DDBJ databases">
        <title>Genomic Encyclopedia of Type Strains, Phase IV (KMG-IV): sequencing the most valuable type-strain genomes for metagenomic binning, comparative biology and taxonomic classification.</title>
        <authorList>
            <person name="Goeker M."/>
        </authorList>
    </citation>
    <scope>NUCLEOTIDE SEQUENCE [LARGE SCALE GENOMIC DNA]</scope>
    <source>
        <strain evidence="9 10">DSM 28816</strain>
    </source>
</reference>
<dbReference type="AlphaFoldDB" id="A0A318EIT1"/>
<evidence type="ECO:0000259" key="8">
    <source>
        <dbReference type="PROSITE" id="PS51737"/>
    </source>
</evidence>
<dbReference type="InterPro" id="IPR006119">
    <property type="entry name" value="Resolv_N"/>
</dbReference>
<keyword evidence="3" id="KW-0233">DNA recombination</keyword>
<dbReference type="PROSITE" id="PS51736">
    <property type="entry name" value="RECOMBINASES_3"/>
    <property type="match status" value="1"/>
</dbReference>
<dbReference type="PROSITE" id="PS51737">
    <property type="entry name" value="RECOMBINASE_DNA_BIND"/>
    <property type="match status" value="1"/>
</dbReference>
<dbReference type="Gene3D" id="3.90.1750.20">
    <property type="entry name" value="Putative Large Serine Recombinase, Chain B, Domain 2"/>
    <property type="match status" value="1"/>
</dbReference>
<dbReference type="PANTHER" id="PTHR30461">
    <property type="entry name" value="DNA-INVERTASE FROM LAMBDOID PROPHAGE"/>
    <property type="match status" value="1"/>
</dbReference>
<dbReference type="PANTHER" id="PTHR30461:SF2">
    <property type="entry name" value="SERINE RECOMBINASE PINE-RELATED"/>
    <property type="match status" value="1"/>
</dbReference>
<comment type="caution">
    <text evidence="9">The sequence shown here is derived from an EMBL/GenBank/DDBJ whole genome shotgun (WGS) entry which is preliminary data.</text>
</comment>
<dbReference type="Proteomes" id="UP000247523">
    <property type="component" value="Unassembled WGS sequence"/>
</dbReference>
<dbReference type="CDD" id="cd00338">
    <property type="entry name" value="Ser_Recombinase"/>
    <property type="match status" value="1"/>
</dbReference>
<keyword evidence="1" id="KW-0229">DNA integration</keyword>
<sequence>MHIGAVYIRVSTDKQEELSPDAQRRLLLDYAKKNSIIIPAEHIYIENGISGRKADKRPQFQKMISIAKSKEHPFDIILVWKYSRFARNQEESIVYKSLLKKNNIDVISISEPLIDGPFGSLIERIIEWMDEYYSIRLSGEVMRGMTEKALRGGYQAIAPLGYDTIKGDIPVVNKEQAKIIQYIFEQYVNYGLDKTTIARNLNEQGYKTLRGNNFEKRTIDYILENPFYIGKIRWNKSVHGSRSLKDENEIITAEGQHEPIIRIETFNKAVERSKAEYAPKLRKGIGYSKHWLCGLLKCNICGSNLVYYKDSRNKSGTGNFQCYKYAHGLHKESSAISELKAVDAVLKIIKKMIDTQEVYFVYISPAVASQTNKLEKYKSDLSKLAMKEQRIKAAYEDGIDTLQEYKDNKLRLQKERSELETKIAQYNTSKLDKEIDLKPIILKKCESVYDILISDLDNEVKTASIRSVCSKIIFDKEHFDFKMFFYIKNPLK</sequence>
<dbReference type="GO" id="GO:0000150">
    <property type="term" value="F:DNA strand exchange activity"/>
    <property type="evidence" value="ECO:0007669"/>
    <property type="project" value="InterPro"/>
</dbReference>
<evidence type="ECO:0000313" key="10">
    <source>
        <dbReference type="Proteomes" id="UP000247523"/>
    </source>
</evidence>
<evidence type="ECO:0000256" key="2">
    <source>
        <dbReference type="ARBA" id="ARBA00023125"/>
    </source>
</evidence>
<evidence type="ECO:0000313" key="9">
    <source>
        <dbReference type="EMBL" id="PXV85413.1"/>
    </source>
</evidence>
<dbReference type="InterPro" id="IPR038109">
    <property type="entry name" value="DNA_bind_recomb_sf"/>
</dbReference>
<dbReference type="InterPro" id="IPR036162">
    <property type="entry name" value="Resolvase-like_N_sf"/>
</dbReference>
<dbReference type="PROSITE" id="PS00397">
    <property type="entry name" value="RECOMBINASES_1"/>
    <property type="match status" value="1"/>
</dbReference>
<dbReference type="SUPFAM" id="SSF53041">
    <property type="entry name" value="Resolvase-like"/>
    <property type="match status" value="1"/>
</dbReference>
<dbReference type="GO" id="GO:0003677">
    <property type="term" value="F:DNA binding"/>
    <property type="evidence" value="ECO:0007669"/>
    <property type="project" value="UniProtKB-KW"/>
</dbReference>
<feature type="active site" description="O-(5'-phospho-DNA)-serine intermediate" evidence="4 5">
    <location>
        <position position="11"/>
    </location>
</feature>
<evidence type="ECO:0000259" key="7">
    <source>
        <dbReference type="PROSITE" id="PS51736"/>
    </source>
</evidence>
<proteinExistence type="predicted"/>
<keyword evidence="2" id="KW-0238">DNA-binding</keyword>
<dbReference type="InterPro" id="IPR050639">
    <property type="entry name" value="SSR_resolvase"/>
</dbReference>
<feature type="domain" description="Recombinase" evidence="8">
    <location>
        <begin position="159"/>
        <end position="279"/>
    </location>
</feature>
<evidence type="ECO:0000256" key="3">
    <source>
        <dbReference type="ARBA" id="ARBA00023172"/>
    </source>
</evidence>
<evidence type="ECO:0000256" key="4">
    <source>
        <dbReference type="PIRSR" id="PIRSR606118-50"/>
    </source>
</evidence>
<dbReference type="Pfam" id="PF07508">
    <property type="entry name" value="Recombinase"/>
    <property type="match status" value="1"/>
</dbReference>
<dbReference type="EMBL" id="QICS01000017">
    <property type="protein sequence ID" value="PXV85413.1"/>
    <property type="molecule type" value="Genomic_DNA"/>
</dbReference>
<name>A0A318EIT1_9FIRM</name>
<evidence type="ECO:0000256" key="1">
    <source>
        <dbReference type="ARBA" id="ARBA00022908"/>
    </source>
</evidence>
<dbReference type="Gene3D" id="3.40.50.1390">
    <property type="entry name" value="Resolvase, N-terminal catalytic domain"/>
    <property type="match status" value="1"/>
</dbReference>
<accession>A0A318EIT1</accession>
<dbReference type="SMART" id="SM00857">
    <property type="entry name" value="Resolvase"/>
    <property type="match status" value="1"/>
</dbReference>
<dbReference type="InterPro" id="IPR011109">
    <property type="entry name" value="DNA_bind_recombinase_dom"/>
</dbReference>
<feature type="coiled-coil region" evidence="6">
    <location>
        <begin position="367"/>
        <end position="429"/>
    </location>
</feature>
<protein>
    <submittedName>
        <fullName evidence="9">DNA invertase Pin-like site-specific DNA recombinase</fullName>
    </submittedName>
</protein>
<dbReference type="Pfam" id="PF00239">
    <property type="entry name" value="Resolvase"/>
    <property type="match status" value="1"/>
</dbReference>
<evidence type="ECO:0000256" key="6">
    <source>
        <dbReference type="SAM" id="Coils"/>
    </source>
</evidence>